<dbReference type="Gene3D" id="3.90.25.10">
    <property type="entry name" value="UDP-galactose 4-epimerase, domain 1"/>
    <property type="match status" value="1"/>
</dbReference>
<dbReference type="STRING" id="5078.A0A135LCP7"/>
<dbReference type="Pfam" id="PF13460">
    <property type="entry name" value="NAD_binding_10"/>
    <property type="match status" value="1"/>
</dbReference>
<keyword evidence="3" id="KW-1185">Reference proteome</keyword>
<sequence>MPRYVLTGVGGSLGSIAASYALEIAPPGSTLVFSTSDPDKISSETRRFWLEKEATISAASYDDVSSLQRVFVGAEAVTLISTWAFGRRHQQAQNVIDAAKFCGVRRICYTSFVGADDPAPIDEMPFLPRDHKLVEALIRASGLEYNIQRDFLYIDNIPNLFAPSWKFCGNRWLSNSGGVPGAYVAREDCGRVLSALLLGRGKPNTVYNVTGPETVTDEQMFQWICSNVKDQGQIVTVSDQELKDYWLQRGLPTTVLGDFSQIPMKLCIEDLLCCGEMVARGYMAKTSDTVETLTGRKPLSFQDVLVKYKDVFDGGTSYL</sequence>
<evidence type="ECO:0000259" key="1">
    <source>
        <dbReference type="Pfam" id="PF13460"/>
    </source>
</evidence>
<dbReference type="OMA" id="YQDNTPR"/>
<feature type="domain" description="NAD(P)-binding" evidence="1">
    <location>
        <begin position="50"/>
        <end position="149"/>
    </location>
</feature>
<dbReference type="Gene3D" id="3.40.50.720">
    <property type="entry name" value="NAD(P)-binding Rossmann-like Domain"/>
    <property type="match status" value="1"/>
</dbReference>
<dbReference type="SUPFAM" id="SSF51735">
    <property type="entry name" value="NAD(P)-binding Rossmann-fold domains"/>
    <property type="match status" value="1"/>
</dbReference>
<organism evidence="2 3">
    <name type="scientific">Penicillium patulum</name>
    <name type="common">Penicillium griseofulvum</name>
    <dbReference type="NCBI Taxonomy" id="5078"/>
    <lineage>
        <taxon>Eukaryota</taxon>
        <taxon>Fungi</taxon>
        <taxon>Dikarya</taxon>
        <taxon>Ascomycota</taxon>
        <taxon>Pezizomycotina</taxon>
        <taxon>Eurotiomycetes</taxon>
        <taxon>Eurotiomycetidae</taxon>
        <taxon>Eurotiales</taxon>
        <taxon>Aspergillaceae</taxon>
        <taxon>Penicillium</taxon>
    </lineage>
</organism>
<comment type="caution">
    <text evidence="2">The sequence shown here is derived from an EMBL/GenBank/DDBJ whole genome shotgun (WGS) entry which is preliminary data.</text>
</comment>
<accession>A0A135LCP7</accession>
<dbReference type="InterPro" id="IPR036291">
    <property type="entry name" value="NAD(P)-bd_dom_sf"/>
</dbReference>
<protein>
    <recommendedName>
        <fullName evidence="1">NAD(P)-binding domain-containing protein</fullName>
    </recommendedName>
</protein>
<evidence type="ECO:0000313" key="2">
    <source>
        <dbReference type="EMBL" id="KXG46732.1"/>
    </source>
</evidence>
<evidence type="ECO:0000313" key="3">
    <source>
        <dbReference type="Proteomes" id="UP000070168"/>
    </source>
</evidence>
<dbReference type="PANTHER" id="PTHR43162:SF1">
    <property type="entry name" value="PRESTALK A DIFFERENTIATION PROTEIN A"/>
    <property type="match status" value="1"/>
</dbReference>
<dbReference type="InterPro" id="IPR051604">
    <property type="entry name" value="Ergot_Alk_Oxidoreductase"/>
</dbReference>
<reference evidence="2 3" key="1">
    <citation type="journal article" date="2016" name="BMC Genomics">
        <title>Genome sequencing and secondary metabolism of the postharvest pathogen Penicillium griseofulvum.</title>
        <authorList>
            <person name="Banani H."/>
            <person name="Marcet-Houben M."/>
            <person name="Ballester A.R."/>
            <person name="Abbruscato P."/>
            <person name="Gonzalez-Candelas L."/>
            <person name="Gabaldon T."/>
            <person name="Spadaro D."/>
        </authorList>
    </citation>
    <scope>NUCLEOTIDE SEQUENCE [LARGE SCALE GENOMIC DNA]</scope>
    <source>
        <strain evidence="2 3">PG3</strain>
    </source>
</reference>
<dbReference type="RefSeq" id="XP_040645268.1">
    <property type="nucleotide sequence ID" value="XM_040791191.1"/>
</dbReference>
<gene>
    <name evidence="2" type="ORF">PGRI_034780</name>
</gene>
<name>A0A135LCP7_PENPA</name>
<dbReference type="Proteomes" id="UP000070168">
    <property type="component" value="Unassembled WGS sequence"/>
</dbReference>
<dbReference type="EMBL" id="LHQR01000067">
    <property type="protein sequence ID" value="KXG46732.1"/>
    <property type="molecule type" value="Genomic_DNA"/>
</dbReference>
<proteinExistence type="predicted"/>
<dbReference type="OrthoDB" id="419598at2759"/>
<dbReference type="InterPro" id="IPR016040">
    <property type="entry name" value="NAD(P)-bd_dom"/>
</dbReference>
<dbReference type="PANTHER" id="PTHR43162">
    <property type="match status" value="1"/>
</dbReference>
<dbReference type="AlphaFoldDB" id="A0A135LCP7"/>
<dbReference type="GeneID" id="63706491"/>